<gene>
    <name evidence="2" type="ORF">GIW47_25805</name>
</gene>
<feature type="transmembrane region" description="Helical" evidence="1">
    <location>
        <begin position="49"/>
        <end position="69"/>
    </location>
</feature>
<feature type="transmembrane region" description="Helical" evidence="1">
    <location>
        <begin position="20"/>
        <end position="43"/>
    </location>
</feature>
<keyword evidence="1" id="KW-0812">Transmembrane</keyword>
<dbReference type="Proteomes" id="UP000814074">
    <property type="component" value="Unassembled WGS sequence"/>
</dbReference>
<name>A0ABS9FVM3_9PSED</name>
<reference evidence="2 3" key="1">
    <citation type="submission" date="2019-11" db="EMBL/GenBank/DDBJ databases">
        <title>Epiphytic Pseudomonas syringae from cherry orchards.</title>
        <authorList>
            <person name="Hulin M.T."/>
        </authorList>
    </citation>
    <scope>NUCLEOTIDE SEQUENCE [LARGE SCALE GENOMIC DNA]</scope>
    <source>
        <strain evidence="2 3">PA-6-3B</strain>
    </source>
</reference>
<protein>
    <submittedName>
        <fullName evidence="2">Uncharacterized protein</fullName>
    </submittedName>
</protein>
<organism evidence="2 3">
    <name type="scientific">Pseudomonas lactis</name>
    <dbReference type="NCBI Taxonomy" id="1615674"/>
    <lineage>
        <taxon>Bacteria</taxon>
        <taxon>Pseudomonadati</taxon>
        <taxon>Pseudomonadota</taxon>
        <taxon>Gammaproteobacteria</taxon>
        <taxon>Pseudomonadales</taxon>
        <taxon>Pseudomonadaceae</taxon>
        <taxon>Pseudomonas</taxon>
    </lineage>
</organism>
<keyword evidence="3" id="KW-1185">Reference proteome</keyword>
<evidence type="ECO:0000256" key="1">
    <source>
        <dbReference type="SAM" id="Phobius"/>
    </source>
</evidence>
<evidence type="ECO:0000313" key="2">
    <source>
        <dbReference type="EMBL" id="MCF5156020.1"/>
    </source>
</evidence>
<accession>A0ABS9FVM3</accession>
<comment type="caution">
    <text evidence="2">The sequence shown here is derived from an EMBL/GenBank/DDBJ whole genome shotgun (WGS) entry which is preliminary data.</text>
</comment>
<keyword evidence="1" id="KW-1133">Transmembrane helix</keyword>
<keyword evidence="1" id="KW-0472">Membrane</keyword>
<proteinExistence type="predicted"/>
<dbReference type="EMBL" id="WKDU01000046">
    <property type="protein sequence ID" value="MCF5156020.1"/>
    <property type="molecule type" value="Genomic_DNA"/>
</dbReference>
<sequence length="152" mass="17104">MKNFELKKATLRNQIFFDPLKILAVTERTTVVLFATFLVFLLIKKIGLTDSLLTGGIISGTLGSLIITLKTMYYDEALSELVTPDHVTSESVRNALFTLGYSETKKGIFSSPRKLFSFFYKCKSENITHTIIDNKSNLIGPYRKLLKLANSL</sequence>
<dbReference type="RefSeq" id="WP_147412291.1">
    <property type="nucleotide sequence ID" value="NZ_JAAQYJ010000003.1"/>
</dbReference>
<evidence type="ECO:0000313" key="3">
    <source>
        <dbReference type="Proteomes" id="UP000814074"/>
    </source>
</evidence>